<dbReference type="OrthoDB" id="5084700at2759"/>
<dbReference type="Proteomes" id="UP000594364">
    <property type="component" value="Chromosome 2"/>
</dbReference>
<protein>
    <submittedName>
        <fullName evidence="2">Uncharacterized protein</fullName>
    </submittedName>
</protein>
<sequence length="570" mass="62192">MIHVTHPQHHGMATIPRQKRRSQTGRRLSHLVSKFEILDSLSRQSKSLPKSKTGLPGAEDSTSDLNRPPSSTSSVSALSLSDPATTAKVPLLSKWQTLRAGSPMPCMAQSQTAVLSRPTIPNASKRLSGYLPLLPSTCPSLPQVQIATQSHTLSDCVQSCMKDGQSAKGWKKSIVAPGPSTPSPTTKGKQAQPHQLMYPSVGELVPDADEDQETPRASVVMSFETLSLRRVDVQSSIIVENRHTTSTGDEIAHRETAGTESPGPVHQIESSIPGRYRSPCGIKTKKAQPSHDMMDLSLNSSYQPSSSHIISTRPPKEKHVEAVVAKLETGPKKPMKPARISNTIDHFESLISGDGSNGKHKSSIRLPKRLATSSSCHLNKPDGKIKTGAAESSRRKFSSSWGPARFRKSRAPNSSDAAQPNNSDEPSHEKPSRQRLEGDQLPTDGTVEQSPPATENWPGRFQNNHDTCHVAQVQMAKTRTTMSSRLRPRGPRPQPVTTAENGSMPQSAEQVNTDADLHANDGHGSWRRRRRWVSRSSIPLVAQADCALQQPKPIRVSEVRRLMQPTNGKR</sequence>
<proteinExistence type="predicted"/>
<feature type="compositionally biased region" description="Basic and acidic residues" evidence="1">
    <location>
        <begin position="425"/>
        <end position="438"/>
    </location>
</feature>
<evidence type="ECO:0000313" key="3">
    <source>
        <dbReference type="Proteomes" id="UP000594364"/>
    </source>
</evidence>
<feature type="compositionally biased region" description="Polar residues" evidence="1">
    <location>
        <begin position="495"/>
        <end position="507"/>
    </location>
</feature>
<feature type="region of interest" description="Disordered" evidence="1">
    <location>
        <begin position="478"/>
        <end position="507"/>
    </location>
</feature>
<gene>
    <name evidence="2" type="ORF">C2857_007392</name>
</gene>
<accession>A0A7S9PUS0</accession>
<keyword evidence="3" id="KW-1185">Reference proteome</keyword>
<feature type="region of interest" description="Disordered" evidence="1">
    <location>
        <begin position="42"/>
        <end position="80"/>
    </location>
</feature>
<feature type="compositionally biased region" description="Low complexity" evidence="1">
    <location>
        <begin position="70"/>
        <end position="80"/>
    </location>
</feature>
<dbReference type="AlphaFoldDB" id="A0A7S9PUS0"/>
<evidence type="ECO:0000256" key="1">
    <source>
        <dbReference type="SAM" id="MobiDB-lite"/>
    </source>
</evidence>
<feature type="compositionally biased region" description="Polar residues" evidence="1">
    <location>
        <begin position="411"/>
        <end position="424"/>
    </location>
</feature>
<feature type="region of interest" description="Disordered" evidence="1">
    <location>
        <begin position="174"/>
        <end position="193"/>
    </location>
</feature>
<name>A0A7S9PUS0_EPIFF</name>
<reference evidence="2 3" key="1">
    <citation type="journal article" date="2018" name="PLoS Genet.">
        <title>Repeat elements organise 3D genome structure and mediate transcription in the filamentous fungus Epichloe festucae.</title>
        <authorList>
            <person name="Winter D.J."/>
            <person name="Ganley A.R.D."/>
            <person name="Young C.A."/>
            <person name="Liachko I."/>
            <person name="Schardl C.L."/>
            <person name="Dupont P.Y."/>
            <person name="Berry D."/>
            <person name="Ram A."/>
            <person name="Scott B."/>
            <person name="Cox M.P."/>
        </authorList>
    </citation>
    <scope>NUCLEOTIDE SEQUENCE [LARGE SCALE GENOMIC DNA]</scope>
    <source>
        <strain evidence="2 3">Fl1</strain>
    </source>
</reference>
<feature type="region of interest" description="Disordered" evidence="1">
    <location>
        <begin position="255"/>
        <end position="290"/>
    </location>
</feature>
<feature type="region of interest" description="Disordered" evidence="1">
    <location>
        <begin position="369"/>
        <end position="464"/>
    </location>
</feature>
<dbReference type="EMBL" id="CP031386">
    <property type="protein sequence ID" value="QPG98227.1"/>
    <property type="molecule type" value="Genomic_DNA"/>
</dbReference>
<organism evidence="2 3">
    <name type="scientific">Epichloe festucae (strain Fl1)</name>
    <dbReference type="NCBI Taxonomy" id="877507"/>
    <lineage>
        <taxon>Eukaryota</taxon>
        <taxon>Fungi</taxon>
        <taxon>Dikarya</taxon>
        <taxon>Ascomycota</taxon>
        <taxon>Pezizomycotina</taxon>
        <taxon>Sordariomycetes</taxon>
        <taxon>Hypocreomycetidae</taxon>
        <taxon>Hypocreales</taxon>
        <taxon>Clavicipitaceae</taxon>
        <taxon>Epichloe</taxon>
    </lineage>
</organism>
<feature type="compositionally biased region" description="Basic residues" evidence="1">
    <location>
        <begin position="17"/>
        <end position="26"/>
    </location>
</feature>
<feature type="region of interest" description="Disordered" evidence="1">
    <location>
        <begin position="1"/>
        <end position="26"/>
    </location>
</feature>
<evidence type="ECO:0000313" key="2">
    <source>
        <dbReference type="EMBL" id="QPG98227.1"/>
    </source>
</evidence>